<dbReference type="Proteomes" id="UP001054820">
    <property type="component" value="Chromosome"/>
</dbReference>
<keyword evidence="2" id="KW-1185">Reference proteome</keyword>
<proteinExistence type="predicted"/>
<gene>
    <name evidence="1" type="ORF">THMIRHAM_12520</name>
</gene>
<evidence type="ECO:0000313" key="1">
    <source>
        <dbReference type="EMBL" id="BCN93467.1"/>
    </source>
</evidence>
<name>A0ABN6CZY2_9GAMM</name>
<protein>
    <submittedName>
        <fullName evidence="1">Uncharacterized protein</fullName>
    </submittedName>
</protein>
<evidence type="ECO:0000313" key="2">
    <source>
        <dbReference type="Proteomes" id="UP001054820"/>
    </source>
</evidence>
<reference evidence="1" key="1">
    <citation type="journal article" date="2022" name="Arch. Microbiol.">
        <title>Thiomicrorhabdus immobilis sp. nov., a mesophilic sulfur-oxidizing bacterium isolated from sediment of a brackish lake in northern Japan.</title>
        <authorList>
            <person name="Kojima H."/>
            <person name="Mochizuki J."/>
            <person name="Kanda M."/>
            <person name="Watanabe T."/>
            <person name="Fukui M."/>
        </authorList>
    </citation>
    <scope>NUCLEOTIDE SEQUENCE</scope>
    <source>
        <strain evidence="1">Am19</strain>
    </source>
</reference>
<sequence length="263" mass="30714">MVSTTVYAKETTTVSIGQLSPQETLWIGNRIFQNECASKPEYLTYWGNGEDFPSFGIGHFIWYPTGVAQTFDETFPEMVNYVNHYQKAPFFLQQLEPFNAPWQSKKQFDQAWSSMELKALRDWLLDTQAYQAEFIVQRFQKRFAKALLQPYRVNKQEYYTKLVGRLAETKQGRFALIDYVNFKGFGSQQENYQGQGWGLFSVLDAMQIKDEQFDSISTDTLLSEFVLSAKSRLALRARLAPPERDETRWLAGWFKRLEGYLEN</sequence>
<dbReference type="EMBL" id="AP024202">
    <property type="protein sequence ID" value="BCN93467.1"/>
    <property type="molecule type" value="Genomic_DNA"/>
</dbReference>
<organism evidence="1 2">
    <name type="scientific">Thiomicrorhabdus immobilis</name>
    <dbReference type="NCBI Taxonomy" id="2791037"/>
    <lineage>
        <taxon>Bacteria</taxon>
        <taxon>Pseudomonadati</taxon>
        <taxon>Pseudomonadota</taxon>
        <taxon>Gammaproteobacteria</taxon>
        <taxon>Thiotrichales</taxon>
        <taxon>Piscirickettsiaceae</taxon>
        <taxon>Thiomicrorhabdus</taxon>
    </lineage>
</organism>
<accession>A0ABN6CZY2</accession>